<dbReference type="EMBL" id="CAXIEN010000083">
    <property type="protein sequence ID" value="CAL1275144.1"/>
    <property type="molecule type" value="Genomic_DNA"/>
</dbReference>
<dbReference type="InterPro" id="IPR036865">
    <property type="entry name" value="CRAL-TRIO_dom_sf"/>
</dbReference>
<dbReference type="Pfam" id="PF00650">
    <property type="entry name" value="CRAL_TRIO"/>
    <property type="match status" value="1"/>
</dbReference>
<dbReference type="PANTHER" id="PTHR10174">
    <property type="entry name" value="ALPHA-TOCOPHEROL TRANSFER PROTEIN-RELATED"/>
    <property type="match status" value="1"/>
</dbReference>
<protein>
    <recommendedName>
        <fullName evidence="1">CRAL-TRIO domain-containing protein</fullName>
    </recommendedName>
</protein>
<dbReference type="CDD" id="cd00170">
    <property type="entry name" value="SEC14"/>
    <property type="match status" value="1"/>
</dbReference>
<dbReference type="GO" id="GO:0016020">
    <property type="term" value="C:membrane"/>
    <property type="evidence" value="ECO:0007669"/>
    <property type="project" value="TreeGrafter"/>
</dbReference>
<evidence type="ECO:0000259" key="1">
    <source>
        <dbReference type="PROSITE" id="PS50191"/>
    </source>
</evidence>
<organism evidence="2 3">
    <name type="scientific">Larinioides sclopetarius</name>
    <dbReference type="NCBI Taxonomy" id="280406"/>
    <lineage>
        <taxon>Eukaryota</taxon>
        <taxon>Metazoa</taxon>
        <taxon>Ecdysozoa</taxon>
        <taxon>Arthropoda</taxon>
        <taxon>Chelicerata</taxon>
        <taxon>Arachnida</taxon>
        <taxon>Araneae</taxon>
        <taxon>Araneomorphae</taxon>
        <taxon>Entelegynae</taxon>
        <taxon>Araneoidea</taxon>
        <taxon>Araneidae</taxon>
        <taxon>Larinioides</taxon>
    </lineage>
</organism>
<dbReference type="SMART" id="SM00516">
    <property type="entry name" value="SEC14"/>
    <property type="match status" value="1"/>
</dbReference>
<dbReference type="PANTHER" id="PTHR10174:SF130">
    <property type="entry name" value="ALPHA-TOCOPHEROL TRANSFER PROTEIN-LIKE"/>
    <property type="match status" value="1"/>
</dbReference>
<reference evidence="2 3" key="1">
    <citation type="submission" date="2024-04" db="EMBL/GenBank/DDBJ databases">
        <authorList>
            <person name="Rising A."/>
            <person name="Reimegard J."/>
            <person name="Sonavane S."/>
            <person name="Akerstrom W."/>
            <person name="Nylinder S."/>
            <person name="Hedman E."/>
            <person name="Kallberg Y."/>
        </authorList>
    </citation>
    <scope>NUCLEOTIDE SEQUENCE [LARGE SCALE GENOMIC DNA]</scope>
</reference>
<dbReference type="InterPro" id="IPR036273">
    <property type="entry name" value="CRAL/TRIO_N_dom_sf"/>
</dbReference>
<feature type="domain" description="CRAL-TRIO" evidence="1">
    <location>
        <begin position="116"/>
        <end position="267"/>
    </location>
</feature>
<comment type="caution">
    <text evidence="2">The sequence shown here is derived from an EMBL/GenBank/DDBJ whole genome shotgun (WGS) entry which is preliminary data.</text>
</comment>
<dbReference type="Gene3D" id="1.20.5.1200">
    <property type="entry name" value="Alpha-tocopherol transfer"/>
    <property type="match status" value="1"/>
</dbReference>
<dbReference type="Proteomes" id="UP001497382">
    <property type="component" value="Unassembled WGS sequence"/>
</dbReference>
<dbReference type="Gene3D" id="3.40.525.10">
    <property type="entry name" value="CRAL-TRIO lipid binding domain"/>
    <property type="match status" value="1"/>
</dbReference>
<name>A0AAV1ZUR9_9ARAC</name>
<dbReference type="InterPro" id="IPR011074">
    <property type="entry name" value="CRAL/TRIO_N_dom"/>
</dbReference>
<dbReference type="PROSITE" id="PS50191">
    <property type="entry name" value="CRAL_TRIO"/>
    <property type="match status" value="1"/>
</dbReference>
<dbReference type="SMART" id="SM01100">
    <property type="entry name" value="CRAL_TRIO_N"/>
    <property type="match status" value="1"/>
</dbReference>
<keyword evidence="3" id="KW-1185">Reference proteome</keyword>
<dbReference type="SUPFAM" id="SSF52087">
    <property type="entry name" value="CRAL/TRIO domain"/>
    <property type="match status" value="1"/>
</dbReference>
<evidence type="ECO:0000313" key="3">
    <source>
        <dbReference type="Proteomes" id="UP001497382"/>
    </source>
</evidence>
<evidence type="ECO:0000313" key="2">
    <source>
        <dbReference type="EMBL" id="CAL1275144.1"/>
    </source>
</evidence>
<dbReference type="PRINTS" id="PR00180">
    <property type="entry name" value="CRETINALDHBP"/>
</dbReference>
<dbReference type="Gene3D" id="1.10.8.20">
    <property type="entry name" value="N-terminal domain of phosphatidylinositol transfer protein sec14p"/>
    <property type="match status" value="1"/>
</dbReference>
<dbReference type="InterPro" id="IPR001251">
    <property type="entry name" value="CRAL-TRIO_dom"/>
</dbReference>
<accession>A0AAV1ZUR9</accession>
<gene>
    <name evidence="2" type="ORF">LARSCL_LOCUS7910</name>
</gene>
<dbReference type="SUPFAM" id="SSF46938">
    <property type="entry name" value="CRAL/TRIO N-terminal domain"/>
    <property type="match status" value="1"/>
</dbReference>
<sequence length="291" mass="34185">MDETRAIVVENKVHRPLLDDTLTTEDLRVAREELNETPETREVALSVLRKMLAEENEFMPRIDDVYLLRFLRCRKFDCERALKTIKDHYRFRKQHPNIYPMPSGNEKALRAHIFNFLPHRDHKGRAIYVVKIARWITEEMSYADFVAAGNLIAEYVLDNAVTQINGYIGIWDFKGFSLRHFLPFCSPKHIILLSTLMQDRFPARFKIAYCVNCSPLVNKAWSLINPVLKEKFRKRIKIFGTDMTVLHQYLEPAILPTEYGGIITTPENVEMAQRILDQEQYVKYNLKFGYP</sequence>
<dbReference type="Pfam" id="PF03765">
    <property type="entry name" value="CRAL_TRIO_N"/>
    <property type="match status" value="1"/>
</dbReference>
<dbReference type="AlphaFoldDB" id="A0AAV1ZUR9"/>
<dbReference type="GO" id="GO:1902936">
    <property type="term" value="F:phosphatidylinositol bisphosphate binding"/>
    <property type="evidence" value="ECO:0007669"/>
    <property type="project" value="TreeGrafter"/>
</dbReference>
<proteinExistence type="predicted"/>